<keyword evidence="5 6" id="KW-0472">Membrane</keyword>
<organism evidence="7 8">
    <name type="scientific">Ammoniphilus resinae</name>
    <dbReference type="NCBI Taxonomy" id="861532"/>
    <lineage>
        <taxon>Bacteria</taxon>
        <taxon>Bacillati</taxon>
        <taxon>Bacillota</taxon>
        <taxon>Bacilli</taxon>
        <taxon>Bacillales</taxon>
        <taxon>Paenibacillaceae</taxon>
        <taxon>Aneurinibacillus group</taxon>
        <taxon>Ammoniphilus</taxon>
    </lineage>
</organism>
<feature type="transmembrane region" description="Helical" evidence="6">
    <location>
        <begin position="12"/>
        <end position="30"/>
    </location>
</feature>
<evidence type="ECO:0000256" key="6">
    <source>
        <dbReference type="SAM" id="Phobius"/>
    </source>
</evidence>
<feature type="transmembrane region" description="Helical" evidence="6">
    <location>
        <begin position="103"/>
        <end position="127"/>
    </location>
</feature>
<comment type="subcellular location">
    <subcellularLocation>
        <location evidence="1">Cell membrane</location>
        <topology evidence="1">Multi-pass membrane protein</topology>
    </subcellularLocation>
</comment>
<evidence type="ECO:0000256" key="1">
    <source>
        <dbReference type="ARBA" id="ARBA00004651"/>
    </source>
</evidence>
<feature type="transmembrane region" description="Helical" evidence="6">
    <location>
        <begin position="78"/>
        <end position="97"/>
    </location>
</feature>
<evidence type="ECO:0000313" key="7">
    <source>
        <dbReference type="EMBL" id="MBP1934026.1"/>
    </source>
</evidence>
<accession>A0ABS4GUT1</accession>
<keyword evidence="8" id="KW-1185">Reference proteome</keyword>
<dbReference type="Proteomes" id="UP001519343">
    <property type="component" value="Unassembled WGS sequence"/>
</dbReference>
<dbReference type="InterPro" id="IPR039072">
    <property type="entry name" value="ATP_synth_I_Bacilli"/>
</dbReference>
<evidence type="ECO:0000256" key="4">
    <source>
        <dbReference type="ARBA" id="ARBA00022989"/>
    </source>
</evidence>
<evidence type="ECO:0000256" key="5">
    <source>
        <dbReference type="ARBA" id="ARBA00023136"/>
    </source>
</evidence>
<keyword evidence="4 6" id="KW-1133">Transmembrane helix</keyword>
<reference evidence="7 8" key="1">
    <citation type="submission" date="2021-03" db="EMBL/GenBank/DDBJ databases">
        <title>Genomic Encyclopedia of Type Strains, Phase IV (KMG-IV): sequencing the most valuable type-strain genomes for metagenomic binning, comparative biology and taxonomic classification.</title>
        <authorList>
            <person name="Goeker M."/>
        </authorList>
    </citation>
    <scope>NUCLEOTIDE SEQUENCE [LARGE SCALE GENOMIC DNA]</scope>
    <source>
        <strain evidence="7 8">DSM 24738</strain>
    </source>
</reference>
<dbReference type="RefSeq" id="WP_209812035.1">
    <property type="nucleotide sequence ID" value="NZ_JAGGKT010000015.1"/>
</dbReference>
<dbReference type="EMBL" id="JAGGKT010000015">
    <property type="protein sequence ID" value="MBP1934026.1"/>
    <property type="molecule type" value="Genomic_DNA"/>
</dbReference>
<keyword evidence="2" id="KW-1003">Cell membrane</keyword>
<sequence length="136" mass="15008">MIDEYSFRIRRVVQWTMFVIAGSILGWGFTSPHYQPWFAGLGLGTTIGLISAVFTAWKVHKVGEVAIQHQGKKKQVSLGMPTRLALAVLATVITLQYSEIFHIATMVIGLMIPSIIALVDALLYNLLHSHTDEGGE</sequence>
<evidence type="ECO:0000313" key="8">
    <source>
        <dbReference type="Proteomes" id="UP001519343"/>
    </source>
</evidence>
<dbReference type="InterPro" id="IPR005598">
    <property type="entry name" value="ATP_synth_I"/>
</dbReference>
<comment type="caution">
    <text evidence="7">The sequence shown here is derived from an EMBL/GenBank/DDBJ whole genome shotgun (WGS) entry which is preliminary data.</text>
</comment>
<keyword evidence="3 6" id="KW-0812">Transmembrane</keyword>
<evidence type="ECO:0000256" key="2">
    <source>
        <dbReference type="ARBA" id="ARBA00022475"/>
    </source>
</evidence>
<gene>
    <name evidence="7" type="ORF">J2Z37_004043</name>
</gene>
<dbReference type="PANTHER" id="PTHR40035">
    <property type="entry name" value="ATP SYNTHASE PROTEIN I"/>
    <property type="match status" value="1"/>
</dbReference>
<proteinExistence type="predicted"/>
<dbReference type="PANTHER" id="PTHR40035:SF1">
    <property type="entry name" value="ATP SYNTHASE PROTEIN I"/>
    <property type="match status" value="1"/>
</dbReference>
<dbReference type="Pfam" id="PF03899">
    <property type="entry name" value="ATP-synt_I"/>
    <property type="match status" value="1"/>
</dbReference>
<protein>
    <submittedName>
        <fullName evidence="7">ATP synthase protein I</fullName>
    </submittedName>
</protein>
<feature type="transmembrane region" description="Helical" evidence="6">
    <location>
        <begin position="36"/>
        <end position="57"/>
    </location>
</feature>
<evidence type="ECO:0000256" key="3">
    <source>
        <dbReference type="ARBA" id="ARBA00022692"/>
    </source>
</evidence>
<name>A0ABS4GUT1_9BACL</name>